<dbReference type="KEGG" id="fcl:A4G17_06380"/>
<dbReference type="PROSITE" id="PS51257">
    <property type="entry name" value="PROKAR_LIPOPROTEIN"/>
    <property type="match status" value="1"/>
</dbReference>
<dbReference type="Proteomes" id="UP000502287">
    <property type="component" value="Chromosome"/>
</dbReference>
<evidence type="ECO:0000313" key="3">
    <source>
        <dbReference type="Proteomes" id="UP000276901"/>
    </source>
</evidence>
<reference evidence="2 3" key="2">
    <citation type="submission" date="2018-11" db="EMBL/GenBank/DDBJ databases">
        <title>Genomic Encyclopedia of Type Strains, Phase IV (KMG-IV): sequencing the most valuable type-strain genomes for metagenomic binning, comparative biology and taxonomic classification.</title>
        <authorList>
            <person name="Goeker M."/>
        </authorList>
    </citation>
    <scope>NUCLEOTIDE SEQUENCE [LARGE SCALE GENOMIC DNA]</scope>
    <source>
        <strain evidence="2 3">DSM 25797</strain>
    </source>
</reference>
<name>A0AAE7C2F0_9PAST</name>
<dbReference type="EMBL" id="CP015029">
    <property type="protein sequence ID" value="QIM65087.1"/>
    <property type="molecule type" value="Genomic_DNA"/>
</dbReference>
<proteinExistence type="predicted"/>
<dbReference type="AlphaFoldDB" id="A0AAE7C2F0"/>
<sequence length="227" mass="25587">MKLKRIIHLAFFLPILTLTGCTAWLWAGGNGGGFIPGSGDIVTTHNETKEIAKDTVRAFGKAQNNQQIVMMGDTYWYFINTAHTNELQKLLHTKLPKAFSTQKNQPFGLYLDSNAKSFSTGYFSLYYQPKTTQETNTLKALGFTPTKYDPQTYRKQYKFEGEMYKKADNIKLEYQFETALPISIRVSKSETHIDGSLLATKVATTPLALAADIIFIPAMLIMLPFMD</sequence>
<dbReference type="Proteomes" id="UP000276901">
    <property type="component" value="Unassembled WGS sequence"/>
</dbReference>
<accession>A0AAE7C2F0</accession>
<gene>
    <name evidence="1" type="ORF">A4G17_06380</name>
    <name evidence="2" type="ORF">EDC49_0890</name>
</gene>
<dbReference type="RefSeq" id="WP_123956388.1">
    <property type="nucleotide sequence ID" value="NZ_CP015029.1"/>
</dbReference>
<evidence type="ECO:0000313" key="2">
    <source>
        <dbReference type="EMBL" id="RPE96496.1"/>
    </source>
</evidence>
<evidence type="ECO:0000313" key="1">
    <source>
        <dbReference type="EMBL" id="QIM65087.1"/>
    </source>
</evidence>
<dbReference type="EMBL" id="RKQT01000001">
    <property type="protein sequence ID" value="RPE96496.1"/>
    <property type="molecule type" value="Genomic_DNA"/>
</dbReference>
<evidence type="ECO:0000313" key="4">
    <source>
        <dbReference type="Proteomes" id="UP000502287"/>
    </source>
</evidence>
<keyword evidence="3" id="KW-1185">Reference proteome</keyword>
<protein>
    <recommendedName>
        <fullName evidence="5">Lipoprotein</fullName>
    </recommendedName>
</protein>
<evidence type="ECO:0008006" key="5">
    <source>
        <dbReference type="Google" id="ProtNLM"/>
    </source>
</evidence>
<organism evidence="1 4">
    <name type="scientific">Frederiksenia canicola</name>
    <dbReference type="NCBI Taxonomy" id="123824"/>
    <lineage>
        <taxon>Bacteria</taxon>
        <taxon>Pseudomonadati</taxon>
        <taxon>Pseudomonadota</taxon>
        <taxon>Gammaproteobacteria</taxon>
        <taxon>Pasteurellales</taxon>
        <taxon>Pasteurellaceae</taxon>
        <taxon>Frederiksenia</taxon>
    </lineage>
</organism>
<reference evidence="1 4" key="1">
    <citation type="submission" date="2016-03" db="EMBL/GenBank/DDBJ databases">
        <authorList>
            <person name="Hansen M.J."/>
            <person name="Bojesen A.M."/>
            <person name="Planet P."/>
        </authorList>
    </citation>
    <scope>NUCLEOTIDE SEQUENCE [LARGE SCALE GENOMIC DNA]</scope>
    <source>
        <strain evidence="1 4">HPA 21</strain>
    </source>
</reference>